<evidence type="ECO:0000313" key="3">
    <source>
        <dbReference type="Proteomes" id="UP001623348"/>
    </source>
</evidence>
<evidence type="ECO:0000313" key="2">
    <source>
        <dbReference type="EMBL" id="GAB0181520.1"/>
    </source>
</evidence>
<protein>
    <submittedName>
        <fullName evidence="2">Potassium voltage-gated channel subfamily KQT member 3</fullName>
    </submittedName>
</protein>
<sequence>MGLKARRGAAGGSAAGGAAAAAAAGRRAAAGGVGDPEQGSLALGAGTDRDGTLLLEGGGKEEGGKRSPPGLGLLAKTPLSRPVKRNHAKYRRIQTLIYDALERPRGWALLYHAFV</sequence>
<keyword evidence="3" id="KW-1185">Reference proteome</keyword>
<feature type="region of interest" description="Disordered" evidence="1">
    <location>
        <begin position="26"/>
        <end position="85"/>
    </location>
</feature>
<comment type="caution">
    <text evidence="2">The sequence shown here is derived from an EMBL/GenBank/DDBJ whole genome shotgun (WGS) entry which is preliminary data.</text>
</comment>
<organism evidence="2 3">
    <name type="scientific">Grus japonensis</name>
    <name type="common">Japanese crane</name>
    <name type="synonym">Red-crowned crane</name>
    <dbReference type="NCBI Taxonomy" id="30415"/>
    <lineage>
        <taxon>Eukaryota</taxon>
        <taxon>Metazoa</taxon>
        <taxon>Chordata</taxon>
        <taxon>Craniata</taxon>
        <taxon>Vertebrata</taxon>
        <taxon>Euteleostomi</taxon>
        <taxon>Archelosauria</taxon>
        <taxon>Archosauria</taxon>
        <taxon>Dinosauria</taxon>
        <taxon>Saurischia</taxon>
        <taxon>Theropoda</taxon>
        <taxon>Coelurosauria</taxon>
        <taxon>Aves</taxon>
        <taxon>Neognathae</taxon>
        <taxon>Neoaves</taxon>
        <taxon>Gruiformes</taxon>
        <taxon>Gruidae</taxon>
        <taxon>Grus</taxon>
    </lineage>
</organism>
<gene>
    <name evidence="2" type="ORF">GRJ2_000617300</name>
</gene>
<dbReference type="EMBL" id="BAAFJT010000002">
    <property type="protein sequence ID" value="GAB0181520.1"/>
    <property type="molecule type" value="Genomic_DNA"/>
</dbReference>
<accession>A0ABC9W848</accession>
<proteinExistence type="predicted"/>
<reference evidence="2 3" key="1">
    <citation type="submission" date="2024-06" db="EMBL/GenBank/DDBJ databases">
        <title>The draft genome of Grus japonensis, version 3.</title>
        <authorList>
            <person name="Nabeshima K."/>
            <person name="Suzuki S."/>
            <person name="Onuma M."/>
        </authorList>
    </citation>
    <scope>NUCLEOTIDE SEQUENCE [LARGE SCALE GENOMIC DNA]</scope>
    <source>
        <strain evidence="2 3">451A</strain>
    </source>
</reference>
<dbReference type="PROSITE" id="PS51318">
    <property type="entry name" value="TAT"/>
    <property type="match status" value="1"/>
</dbReference>
<dbReference type="InterPro" id="IPR006311">
    <property type="entry name" value="TAT_signal"/>
</dbReference>
<dbReference type="AlphaFoldDB" id="A0ABC9W848"/>
<evidence type="ECO:0000256" key="1">
    <source>
        <dbReference type="SAM" id="MobiDB-lite"/>
    </source>
</evidence>
<dbReference type="Proteomes" id="UP001623348">
    <property type="component" value="Unassembled WGS sequence"/>
</dbReference>
<name>A0ABC9W848_GRUJA</name>